<reference evidence="4" key="1">
    <citation type="journal article" date="2014" name="Nucleic Acids Res.">
        <title>The evolutionary dynamics of variant antigen genes in Babesia reveal a history of genomic innovation underlying host-parasite interaction.</title>
        <authorList>
            <person name="Jackson A.P."/>
            <person name="Otto T.D."/>
            <person name="Darby A."/>
            <person name="Ramaprasad A."/>
            <person name="Xia D."/>
            <person name="Echaide I.E."/>
            <person name="Farber M."/>
            <person name="Gahlot S."/>
            <person name="Gamble J."/>
            <person name="Gupta D."/>
            <person name="Gupta Y."/>
            <person name="Jackson L."/>
            <person name="Malandrin L."/>
            <person name="Malas T.B."/>
            <person name="Moussa E."/>
            <person name="Nair M."/>
            <person name="Reid A.J."/>
            <person name="Sanders M."/>
            <person name="Sharma J."/>
            <person name="Tracey A."/>
            <person name="Quail M.A."/>
            <person name="Weir W."/>
            <person name="Wastling J.M."/>
            <person name="Hall N."/>
            <person name="Willadsen P."/>
            <person name="Lingelbach K."/>
            <person name="Shiels B."/>
            <person name="Tait A."/>
            <person name="Berriman M."/>
            <person name="Allred D.R."/>
            <person name="Pain A."/>
        </authorList>
    </citation>
    <scope>NUCLEOTIDE SEQUENCE [LARGE SCALE GENOMIC DNA]</scope>
    <source>
        <strain evidence="4">Bond</strain>
    </source>
</reference>
<dbReference type="VEuPathDB" id="PiroplasmaDB:BBBOND_0102490"/>
<sequence>MGAAQGKLTEGEHDKCNGSQNRCHKICPKCTLFCDCKCCPRGAGIAIFCTFMAVFIVLSLIIWYGRWYQKPIDNLRSYFREYRNTYNAEPLIKNYSS</sequence>
<gene>
    <name evidence="3" type="ORF">BBBOND_0102490</name>
</gene>
<keyword evidence="2" id="KW-1133">Transmembrane helix</keyword>
<evidence type="ECO:0000256" key="1">
    <source>
        <dbReference type="SAM" id="MobiDB-lite"/>
    </source>
</evidence>
<keyword evidence="2" id="KW-0812">Transmembrane</keyword>
<proteinExistence type="predicted"/>
<protein>
    <submittedName>
        <fullName evidence="3">Uncharacterized protein</fullName>
    </submittedName>
</protein>
<dbReference type="RefSeq" id="XP_012766106.1">
    <property type="nucleotide sequence ID" value="XM_012910652.1"/>
</dbReference>
<keyword evidence="2" id="KW-0472">Membrane</keyword>
<evidence type="ECO:0000256" key="2">
    <source>
        <dbReference type="SAM" id="Phobius"/>
    </source>
</evidence>
<evidence type="ECO:0000313" key="4">
    <source>
        <dbReference type="Proteomes" id="UP000033188"/>
    </source>
</evidence>
<dbReference type="KEGG" id="bbig:BBBOND_0102490"/>
<feature type="region of interest" description="Disordered" evidence="1">
    <location>
        <begin position="1"/>
        <end position="20"/>
    </location>
</feature>
<dbReference type="EMBL" id="LK391707">
    <property type="protein sequence ID" value="CDR93920.1"/>
    <property type="molecule type" value="Genomic_DNA"/>
</dbReference>
<evidence type="ECO:0000313" key="3">
    <source>
        <dbReference type="EMBL" id="CDR93920.1"/>
    </source>
</evidence>
<name>A0A061D868_BABBI</name>
<organism evidence="3 4">
    <name type="scientific">Babesia bigemina</name>
    <dbReference type="NCBI Taxonomy" id="5866"/>
    <lineage>
        <taxon>Eukaryota</taxon>
        <taxon>Sar</taxon>
        <taxon>Alveolata</taxon>
        <taxon>Apicomplexa</taxon>
        <taxon>Aconoidasida</taxon>
        <taxon>Piroplasmida</taxon>
        <taxon>Babesiidae</taxon>
        <taxon>Babesia</taxon>
    </lineage>
</organism>
<keyword evidence="4" id="KW-1185">Reference proteome</keyword>
<feature type="transmembrane region" description="Helical" evidence="2">
    <location>
        <begin position="43"/>
        <end position="64"/>
    </location>
</feature>
<dbReference type="AlphaFoldDB" id="A0A061D868"/>
<accession>A0A061D868</accession>
<dbReference type="GeneID" id="24562461"/>
<dbReference type="Proteomes" id="UP000033188">
    <property type="component" value="Chromosome 1"/>
</dbReference>